<feature type="transmembrane region" description="Helical" evidence="6">
    <location>
        <begin position="71"/>
        <end position="89"/>
    </location>
</feature>
<evidence type="ECO:0000313" key="8">
    <source>
        <dbReference type="Proteomes" id="UP000247978"/>
    </source>
</evidence>
<dbReference type="EMBL" id="QJJQ01000007">
    <property type="protein sequence ID" value="PXW86581.1"/>
    <property type="molecule type" value="Genomic_DNA"/>
</dbReference>
<comment type="similarity">
    <text evidence="2">Belongs to the autoinducer-2 exporter (AI-2E) (TC 2.A.86) family.</text>
</comment>
<sequence length="353" mass="40494">MSKQKKIIYLFVIAILSILFVYLLIKLFPIYKILLLFLGRLFLPFIIAAFISYLLYPILLKLHQYKISKGLAVLIIYFLFFALVSFTFYKSFPVFVYQLQDLSEQLPQLILIYEDIIYALYESTSFLPEIVHDKMDDLIMNIETSIEKQIGNILERLANIVDFLIIITIVPVLVFYFLKDFSKMKIWFRKIVPKKYHVKMEKLLIAVDESLGGYVRGQLLITSVIIFITFIVYHTVQLKYALLLAVIMGLMNVIPYFGPVIGTIPVVAIAMTTSWKLVIIILITNICVQILEGSFLSPYIMGKSVQIHPILIIFILLVGAEVGGIIGMIVAVPTITVLRAIFIQIFLNKQQCN</sequence>
<feature type="transmembrane region" description="Helical" evidence="6">
    <location>
        <begin position="307"/>
        <end position="332"/>
    </location>
</feature>
<accession>A0A2V3W0B4</accession>
<feature type="transmembrane region" description="Helical" evidence="6">
    <location>
        <begin position="242"/>
        <end position="270"/>
    </location>
</feature>
<feature type="transmembrane region" description="Helical" evidence="6">
    <location>
        <begin position="7"/>
        <end position="25"/>
    </location>
</feature>
<feature type="transmembrane region" description="Helical" evidence="6">
    <location>
        <begin position="37"/>
        <end position="59"/>
    </location>
</feature>
<comment type="caution">
    <text evidence="7">The sequence shown here is derived from an EMBL/GenBank/DDBJ whole genome shotgun (WGS) entry which is preliminary data.</text>
</comment>
<proteinExistence type="inferred from homology"/>
<keyword evidence="4 6" id="KW-1133">Transmembrane helix</keyword>
<protein>
    <submittedName>
        <fullName evidence="7">Putative PurR-regulated permease PerM</fullName>
    </submittedName>
</protein>
<dbReference type="AlphaFoldDB" id="A0A2V3W0B4"/>
<gene>
    <name evidence="7" type="ORF">DFR56_107101</name>
</gene>
<dbReference type="InterPro" id="IPR002549">
    <property type="entry name" value="AI-2E-like"/>
</dbReference>
<feature type="transmembrane region" description="Helical" evidence="6">
    <location>
        <begin position="157"/>
        <end position="178"/>
    </location>
</feature>
<evidence type="ECO:0000313" key="7">
    <source>
        <dbReference type="EMBL" id="PXW86581.1"/>
    </source>
</evidence>
<evidence type="ECO:0000256" key="6">
    <source>
        <dbReference type="SAM" id="Phobius"/>
    </source>
</evidence>
<comment type="subcellular location">
    <subcellularLocation>
        <location evidence="1">Membrane</location>
        <topology evidence="1">Multi-pass membrane protein</topology>
    </subcellularLocation>
</comment>
<feature type="transmembrane region" description="Helical" evidence="6">
    <location>
        <begin position="277"/>
        <end position="301"/>
    </location>
</feature>
<evidence type="ECO:0000256" key="1">
    <source>
        <dbReference type="ARBA" id="ARBA00004141"/>
    </source>
</evidence>
<dbReference type="PANTHER" id="PTHR21716">
    <property type="entry name" value="TRANSMEMBRANE PROTEIN"/>
    <property type="match status" value="1"/>
</dbReference>
<dbReference type="Pfam" id="PF01594">
    <property type="entry name" value="AI-2E_transport"/>
    <property type="match status" value="1"/>
</dbReference>
<dbReference type="OrthoDB" id="9793390at2"/>
<keyword evidence="5 6" id="KW-0472">Membrane</keyword>
<evidence type="ECO:0000256" key="3">
    <source>
        <dbReference type="ARBA" id="ARBA00022692"/>
    </source>
</evidence>
<dbReference type="RefSeq" id="WP_110395484.1">
    <property type="nucleotide sequence ID" value="NZ_JADIJL010000012.1"/>
</dbReference>
<evidence type="ECO:0000256" key="2">
    <source>
        <dbReference type="ARBA" id="ARBA00009773"/>
    </source>
</evidence>
<dbReference type="Proteomes" id="UP000247978">
    <property type="component" value="Unassembled WGS sequence"/>
</dbReference>
<name>A0A2V3W0B4_9BACI</name>
<feature type="transmembrane region" description="Helical" evidence="6">
    <location>
        <begin position="219"/>
        <end position="236"/>
    </location>
</feature>
<evidence type="ECO:0000256" key="4">
    <source>
        <dbReference type="ARBA" id="ARBA00022989"/>
    </source>
</evidence>
<dbReference type="GO" id="GO:0016020">
    <property type="term" value="C:membrane"/>
    <property type="evidence" value="ECO:0007669"/>
    <property type="project" value="UniProtKB-SubCell"/>
</dbReference>
<dbReference type="GO" id="GO:0055085">
    <property type="term" value="P:transmembrane transport"/>
    <property type="evidence" value="ECO:0007669"/>
    <property type="project" value="TreeGrafter"/>
</dbReference>
<evidence type="ECO:0000256" key="5">
    <source>
        <dbReference type="ARBA" id="ARBA00023136"/>
    </source>
</evidence>
<dbReference type="PANTHER" id="PTHR21716:SF15">
    <property type="entry name" value="TRANSPORT PROTEIN YRRI-RELATED"/>
    <property type="match status" value="1"/>
</dbReference>
<organism evidence="7 8">
    <name type="scientific">Pseudogracilibacillus auburnensis</name>
    <dbReference type="NCBI Taxonomy" id="1494959"/>
    <lineage>
        <taxon>Bacteria</taxon>
        <taxon>Bacillati</taxon>
        <taxon>Bacillota</taxon>
        <taxon>Bacilli</taxon>
        <taxon>Bacillales</taxon>
        <taxon>Bacillaceae</taxon>
        <taxon>Pseudogracilibacillus</taxon>
    </lineage>
</organism>
<keyword evidence="3 6" id="KW-0812">Transmembrane</keyword>
<reference evidence="7 8" key="1">
    <citation type="submission" date="2018-05" db="EMBL/GenBank/DDBJ databases">
        <title>Genomic Encyclopedia of Type Strains, Phase IV (KMG-IV): sequencing the most valuable type-strain genomes for metagenomic binning, comparative biology and taxonomic classification.</title>
        <authorList>
            <person name="Goeker M."/>
        </authorList>
    </citation>
    <scope>NUCLEOTIDE SEQUENCE [LARGE SCALE GENOMIC DNA]</scope>
    <source>
        <strain evidence="7 8">DSM 28556</strain>
    </source>
</reference>
<keyword evidence="8" id="KW-1185">Reference proteome</keyword>